<protein>
    <submittedName>
        <fullName evidence="1">Acylneuraminate cytidylyltransferase</fullName>
        <ecNumber evidence="1">2.7.7.43</ecNumber>
    </submittedName>
</protein>
<dbReference type="InterPro" id="IPR029044">
    <property type="entry name" value="Nucleotide-diphossugar_trans"/>
</dbReference>
<dbReference type="Proteomes" id="UP000255139">
    <property type="component" value="Unassembled WGS sequence"/>
</dbReference>
<organism evidence="1 4">
    <name type="scientific">Helicobacter muridarum</name>
    <dbReference type="NCBI Taxonomy" id="216"/>
    <lineage>
        <taxon>Bacteria</taxon>
        <taxon>Pseudomonadati</taxon>
        <taxon>Campylobacterota</taxon>
        <taxon>Epsilonproteobacteria</taxon>
        <taxon>Campylobacterales</taxon>
        <taxon>Helicobacteraceae</taxon>
        <taxon>Helicobacter</taxon>
    </lineage>
</organism>
<dbReference type="AlphaFoldDB" id="A0A099U247"/>
<accession>A0A099U247</accession>
<dbReference type="STRING" id="216.LS73_01530"/>
<name>A0A099U247_9HELI</name>
<dbReference type="GO" id="GO:0008781">
    <property type="term" value="F:N-acylneuraminate cytidylyltransferase activity"/>
    <property type="evidence" value="ECO:0007669"/>
    <property type="project" value="UniProtKB-EC"/>
</dbReference>
<dbReference type="EMBL" id="JRPD02000004">
    <property type="protein sequence ID" value="TLE00937.1"/>
    <property type="molecule type" value="Genomic_DNA"/>
</dbReference>
<sequence length="266" mass="30233">MPIRQQKFIDCVIIPARGGSKRILHKNLTPFLGVPMLERSIQLAKKVSNYVIVSSDDNDILQCASRLDVIPMQRDHILASDITPTLPVLHHLVMQLLKSNEKSTLTNQDNQYHKIYNIDKGHKKSKSLPSLNQDSIVLCLYATAMFANEYYIEEAYNALLNNPLASYAVSVIDNQKACRSFALSNNGHIEFLFPQFIEKRSQDLPQIYNDAGQFYLGFAKSYVNNIALLGNNSIAIKMDIAYDIDTQQDLAIAEFLKQQFGRRYEN</sequence>
<dbReference type="PANTHER" id="PTHR21485">
    <property type="entry name" value="HAD SUPERFAMILY MEMBERS CMAS AND KDSC"/>
    <property type="match status" value="1"/>
</dbReference>
<dbReference type="PANTHER" id="PTHR21485:SF6">
    <property type="entry name" value="N-ACYLNEURAMINATE CYTIDYLYLTRANSFERASE-RELATED"/>
    <property type="match status" value="1"/>
</dbReference>
<dbReference type="InterPro" id="IPR003329">
    <property type="entry name" value="Cytidylyl_trans"/>
</dbReference>
<dbReference type="Gene3D" id="3.90.550.10">
    <property type="entry name" value="Spore Coat Polysaccharide Biosynthesis Protein SpsA, Chain A"/>
    <property type="match status" value="1"/>
</dbReference>
<dbReference type="InterPro" id="IPR050793">
    <property type="entry name" value="CMP-NeuNAc_synthase"/>
</dbReference>
<dbReference type="Pfam" id="PF02348">
    <property type="entry name" value="CTP_transf_3"/>
    <property type="match status" value="1"/>
</dbReference>
<evidence type="ECO:0000313" key="2">
    <source>
        <dbReference type="EMBL" id="TLE00937.1"/>
    </source>
</evidence>
<dbReference type="EMBL" id="UGJE01000002">
    <property type="protein sequence ID" value="STQ86716.1"/>
    <property type="molecule type" value="Genomic_DNA"/>
</dbReference>
<dbReference type="EC" id="2.7.7.43" evidence="1"/>
<dbReference type="SUPFAM" id="SSF53448">
    <property type="entry name" value="Nucleotide-diphospho-sugar transferases"/>
    <property type="match status" value="1"/>
</dbReference>
<keyword evidence="1" id="KW-0548">Nucleotidyltransferase</keyword>
<evidence type="ECO:0000313" key="3">
    <source>
        <dbReference type="Proteomes" id="UP000029922"/>
    </source>
</evidence>
<keyword evidence="4" id="KW-1185">Reference proteome</keyword>
<dbReference type="OrthoDB" id="9805604at2"/>
<gene>
    <name evidence="1" type="primary">neuA2</name>
    <name evidence="2" type="ORF">LS73_003295</name>
    <name evidence="1" type="ORF">NCTC12714_01527</name>
</gene>
<keyword evidence="1" id="KW-0808">Transferase</keyword>
<dbReference type="Proteomes" id="UP000029922">
    <property type="component" value="Unassembled WGS sequence"/>
</dbReference>
<reference evidence="1 4" key="2">
    <citation type="submission" date="2018-06" db="EMBL/GenBank/DDBJ databases">
        <authorList>
            <consortium name="Pathogen Informatics"/>
            <person name="Doyle S."/>
        </authorList>
    </citation>
    <scope>NUCLEOTIDE SEQUENCE [LARGE SCALE GENOMIC DNA]</scope>
    <source>
        <strain evidence="1 4">NCTC12714</strain>
    </source>
</reference>
<evidence type="ECO:0000313" key="1">
    <source>
        <dbReference type="EMBL" id="STQ86716.1"/>
    </source>
</evidence>
<dbReference type="RefSeq" id="WP_034556917.1">
    <property type="nucleotide sequence ID" value="NZ_FZML01000019.1"/>
</dbReference>
<proteinExistence type="predicted"/>
<reference evidence="2 3" key="1">
    <citation type="journal article" date="2014" name="Genome Announc.">
        <title>Draft genome sequences of eight enterohepatic helicobacter species isolated from both laboratory and wild rodents.</title>
        <authorList>
            <person name="Sheh A."/>
            <person name="Shen Z."/>
            <person name="Fox J.G."/>
        </authorList>
    </citation>
    <scope>NUCLEOTIDE SEQUENCE [LARGE SCALE GENOMIC DNA]</scope>
    <source>
        <strain evidence="2 3">ST1</strain>
    </source>
</reference>
<evidence type="ECO:0000313" key="4">
    <source>
        <dbReference type="Proteomes" id="UP000255139"/>
    </source>
</evidence>